<keyword evidence="3" id="KW-1185">Reference proteome</keyword>
<dbReference type="Proteomes" id="UP001203423">
    <property type="component" value="Unassembled WGS sequence"/>
</dbReference>
<gene>
    <name evidence="2" type="ORF">L2764_14975</name>
</gene>
<evidence type="ECO:0000313" key="2">
    <source>
        <dbReference type="EMBL" id="MCL1125741.1"/>
    </source>
</evidence>
<evidence type="ECO:0000256" key="1">
    <source>
        <dbReference type="SAM" id="MobiDB-lite"/>
    </source>
</evidence>
<organism evidence="2 3">
    <name type="scientific">Shewanella surugensis</name>
    <dbReference type="NCBI Taxonomy" id="212020"/>
    <lineage>
        <taxon>Bacteria</taxon>
        <taxon>Pseudomonadati</taxon>
        <taxon>Pseudomonadota</taxon>
        <taxon>Gammaproteobacteria</taxon>
        <taxon>Alteromonadales</taxon>
        <taxon>Shewanellaceae</taxon>
        <taxon>Shewanella</taxon>
    </lineage>
</organism>
<proteinExistence type="predicted"/>
<protein>
    <recommendedName>
        <fullName evidence="4">XRE family transcriptional regulator</fullName>
    </recommendedName>
</protein>
<evidence type="ECO:0000313" key="3">
    <source>
        <dbReference type="Proteomes" id="UP001203423"/>
    </source>
</evidence>
<sequence length="145" mass="16508">MTELENIRTSFDLTETQLAEIMSVSEADIQQWQEGDSQPSMGKIFKLLGFIAKNYGRYFHHDALGEYRRGSDDESGYPQINPDCDENAPTPELSQEDNEKMRSRLNQVTSATNVLLLMTDEKELHHGTLSLMSDALLDMKHILKT</sequence>
<name>A0ABT0LDF0_9GAMM</name>
<comment type="caution">
    <text evidence="2">The sequence shown here is derived from an EMBL/GenBank/DDBJ whole genome shotgun (WGS) entry which is preliminary data.</text>
</comment>
<dbReference type="CDD" id="cd00093">
    <property type="entry name" value="HTH_XRE"/>
    <property type="match status" value="1"/>
</dbReference>
<dbReference type="Gene3D" id="1.10.260.40">
    <property type="entry name" value="lambda repressor-like DNA-binding domains"/>
    <property type="match status" value="1"/>
</dbReference>
<dbReference type="EMBL" id="JAKIKS010000059">
    <property type="protein sequence ID" value="MCL1125741.1"/>
    <property type="molecule type" value="Genomic_DNA"/>
</dbReference>
<accession>A0ABT0LDF0</accession>
<dbReference type="InterPro" id="IPR001387">
    <property type="entry name" value="Cro/C1-type_HTH"/>
</dbReference>
<reference evidence="2 3" key="1">
    <citation type="submission" date="2022-01" db="EMBL/GenBank/DDBJ databases">
        <title>Whole genome-based taxonomy of the Shewanellaceae.</title>
        <authorList>
            <person name="Martin-Rodriguez A.J."/>
        </authorList>
    </citation>
    <scope>NUCLEOTIDE SEQUENCE [LARGE SCALE GENOMIC DNA]</scope>
    <source>
        <strain evidence="2 3">DSM 17177</strain>
    </source>
</reference>
<evidence type="ECO:0008006" key="4">
    <source>
        <dbReference type="Google" id="ProtNLM"/>
    </source>
</evidence>
<dbReference type="InterPro" id="IPR010982">
    <property type="entry name" value="Lambda_DNA-bd_dom_sf"/>
</dbReference>
<dbReference type="SUPFAM" id="SSF47413">
    <property type="entry name" value="lambda repressor-like DNA-binding domains"/>
    <property type="match status" value="1"/>
</dbReference>
<dbReference type="RefSeq" id="WP_248941060.1">
    <property type="nucleotide sequence ID" value="NZ_JAKIKS010000059.1"/>
</dbReference>
<feature type="region of interest" description="Disordered" evidence="1">
    <location>
        <begin position="68"/>
        <end position="101"/>
    </location>
</feature>